<dbReference type="EMBL" id="MT631525">
    <property type="protein sequence ID" value="QNO52896.1"/>
    <property type="molecule type" value="Genomic_DNA"/>
</dbReference>
<feature type="binding site" evidence="1">
    <location>
        <position position="644"/>
    </location>
    <ligand>
        <name>Zn(2+)</name>
        <dbReference type="ChEBI" id="CHEBI:29105"/>
    </ligand>
</feature>
<gene>
    <name evidence="3" type="ORF">PANBHIFL_00011</name>
</gene>
<dbReference type="SUPFAM" id="SSF52467">
    <property type="entry name" value="DHS-like NAD/FAD-binding domain"/>
    <property type="match status" value="1"/>
</dbReference>
<dbReference type="Pfam" id="PF20720">
    <property type="entry name" value="nSTAND3"/>
    <property type="match status" value="1"/>
</dbReference>
<feature type="binding site" evidence="1">
    <location>
        <position position="644"/>
    </location>
    <ligand>
        <name>Fe cation</name>
        <dbReference type="ChEBI" id="CHEBI:24875"/>
    </ligand>
</feature>
<feature type="binding site" evidence="1">
    <location>
        <position position="660"/>
    </location>
    <ligand>
        <name>Fe cation</name>
        <dbReference type="ChEBI" id="CHEBI:24875"/>
    </ligand>
</feature>
<dbReference type="InterPro" id="IPR049050">
    <property type="entry name" value="nSTAND3"/>
</dbReference>
<feature type="binding site" evidence="1">
    <location>
        <position position="663"/>
    </location>
    <ligand>
        <name>Zn(2+)</name>
        <dbReference type="ChEBI" id="CHEBI:29105"/>
    </ligand>
</feature>
<keyword evidence="1" id="KW-0479">Metal-binding</keyword>
<reference evidence="3" key="1">
    <citation type="submission" date="2020-06" db="EMBL/GenBank/DDBJ databases">
        <title>Unique genomic features of the anaerobic methanotrophic archaea.</title>
        <authorList>
            <person name="Chadwick G.L."/>
            <person name="Skennerton C.T."/>
            <person name="Laso-Perez R."/>
            <person name="Leu A.O."/>
            <person name="Speth D.R."/>
            <person name="Yu H."/>
            <person name="Morgan-Lang C."/>
            <person name="Hatzenpichler R."/>
            <person name="Goudeau D."/>
            <person name="Malmstrom R."/>
            <person name="Brazelton W.J."/>
            <person name="Woyke T."/>
            <person name="Hallam S.J."/>
            <person name="Tyson G.W."/>
            <person name="Wegener G."/>
            <person name="Boetius A."/>
            <person name="Orphan V."/>
        </authorList>
    </citation>
    <scope>NUCLEOTIDE SEQUENCE</scope>
</reference>
<name>A0A7G9YY12_9EURY</name>
<organism evidence="3">
    <name type="scientific">Candidatus Methanophagaceae archaeon ANME-1 ERB6</name>
    <dbReference type="NCBI Taxonomy" id="2759912"/>
    <lineage>
        <taxon>Archaea</taxon>
        <taxon>Methanobacteriati</taxon>
        <taxon>Methanobacteriota</taxon>
        <taxon>Stenosarchaea group</taxon>
        <taxon>Methanomicrobia</taxon>
        <taxon>Candidatus Methanophagales</taxon>
        <taxon>Candidatus Methanophagaceae</taxon>
    </lineage>
</organism>
<evidence type="ECO:0000259" key="2">
    <source>
        <dbReference type="PROSITE" id="PS51901"/>
    </source>
</evidence>
<dbReference type="AlphaFoldDB" id="A0A7G9YY12"/>
<sequence>MKSSEGYKLLYKLMANGYFDVIFTTNFDHMLEETFKNFVLNRDYVVEILEREEDQKKIKEKSLEILEILQNDKINVKIVKLHGDLNHPRRLTLTDKDCESHKHLVKSVFGKYLNRNPQKGIIFVGYSGWDVDIVYALEEVEGNESVWYINPSEPKWDAPLTPFLNKRKAVSISGVNGKFDNVFKALSRKLFKPTIENFFDKIELSDTRYRKIEDLYVKPREFDEIKEKLENGRIVFIIGDPEIGKTYTSIKLLLDYYKKGYEPIYYKETARKEQLEILHYKHETILEGKKLIYFEDPFGRIKFEDVGGLFREFGAFIDGVRTSQSMIIITSREAMFKKFEEEKEFSVDIMQFVESLNLVKPSYDQYDLARMLEKAAKIYECKWFKNAQLRNFVSGYAINKLITPLRINEFIGSSKSLSNIDALKKEIDKKSKGTRISFAREINAMESSKILFLSLVYFDLPLDKVREYYQKLLDILNLEYLGNLFEDCMKWFVGNKVEAYDRYGEKYLRFFHSKYKEGLSSALDTARPKKIFSVVLKELVKDEDYYVRINVGETILENIDRVHKEVQYLVKELTNDIDPEVRERITYDIVENIHKFPSELREEEWVKRSIKHIEEIKRRKELEERYYRYELREEMWGAGMCEDCGNYSDNLVCVNNKYLCDNCRDN</sequence>
<feature type="binding site" evidence="1">
    <location>
        <position position="641"/>
    </location>
    <ligand>
        <name>Zn(2+)</name>
        <dbReference type="ChEBI" id="CHEBI:29105"/>
    </ligand>
</feature>
<accession>A0A7G9YY12</accession>
<dbReference type="PROSITE" id="PS51901">
    <property type="entry name" value="ACP_MB"/>
    <property type="match status" value="1"/>
</dbReference>
<dbReference type="SUPFAM" id="SSF52540">
    <property type="entry name" value="P-loop containing nucleoside triphosphate hydrolases"/>
    <property type="match status" value="1"/>
</dbReference>
<proteinExistence type="predicted"/>
<feature type="binding site" evidence="1">
    <location>
        <position position="660"/>
    </location>
    <ligand>
        <name>Zn(2+)</name>
        <dbReference type="ChEBI" id="CHEBI:29105"/>
    </ligand>
</feature>
<dbReference type="Pfam" id="PF13289">
    <property type="entry name" value="SIR2_2"/>
    <property type="match status" value="1"/>
</dbReference>
<keyword evidence="1" id="KW-0408">Iron</keyword>
<protein>
    <recommendedName>
        <fullName evidence="2">ACP-type MB domain-containing protein</fullName>
    </recommendedName>
</protein>
<keyword evidence="1" id="KW-0862">Zinc</keyword>
<dbReference type="InterPro" id="IPR044065">
    <property type="entry name" value="ACP_MB"/>
</dbReference>
<feature type="domain" description="ACP-type MB" evidence="2">
    <location>
        <begin position="636"/>
        <end position="666"/>
    </location>
</feature>
<dbReference type="InterPro" id="IPR027417">
    <property type="entry name" value="P-loop_NTPase"/>
</dbReference>
<dbReference type="GO" id="GO:0046872">
    <property type="term" value="F:metal ion binding"/>
    <property type="evidence" value="ECO:0007669"/>
    <property type="project" value="UniProtKB-KW"/>
</dbReference>
<evidence type="ECO:0000313" key="3">
    <source>
        <dbReference type="EMBL" id="QNO52896.1"/>
    </source>
</evidence>
<feature type="binding site" evidence="1">
    <location>
        <position position="663"/>
    </location>
    <ligand>
        <name>Fe cation</name>
        <dbReference type="ChEBI" id="CHEBI:24875"/>
    </ligand>
</feature>
<evidence type="ECO:0000256" key="1">
    <source>
        <dbReference type="PROSITE-ProRule" id="PRU01249"/>
    </source>
</evidence>
<feature type="binding site" evidence="1">
    <location>
        <position position="641"/>
    </location>
    <ligand>
        <name>Fe cation</name>
        <dbReference type="ChEBI" id="CHEBI:24875"/>
    </ligand>
</feature>
<dbReference type="InterPro" id="IPR029035">
    <property type="entry name" value="DHS-like_NAD/FAD-binding_dom"/>
</dbReference>